<evidence type="ECO:0000313" key="6">
    <source>
        <dbReference type="Proteomes" id="UP000094236"/>
    </source>
</evidence>
<dbReference type="AlphaFoldDB" id="A0A1E4TN46"/>
<dbReference type="Proteomes" id="UP000094236">
    <property type="component" value="Unassembled WGS sequence"/>
</dbReference>
<dbReference type="EMBL" id="KV454018">
    <property type="protein sequence ID" value="ODV93195.1"/>
    <property type="molecule type" value="Genomic_DNA"/>
</dbReference>
<dbReference type="PANTHER" id="PTHR42901">
    <property type="entry name" value="ALCOHOL DEHYDROGENASE"/>
    <property type="match status" value="1"/>
</dbReference>
<evidence type="ECO:0000256" key="3">
    <source>
        <dbReference type="ARBA" id="ARBA00023002"/>
    </source>
</evidence>
<evidence type="ECO:0000313" key="5">
    <source>
        <dbReference type="EMBL" id="ODV93195.1"/>
    </source>
</evidence>
<organism evidence="5 6">
    <name type="scientific">Pachysolen tannophilus NRRL Y-2460</name>
    <dbReference type="NCBI Taxonomy" id="669874"/>
    <lineage>
        <taxon>Eukaryota</taxon>
        <taxon>Fungi</taxon>
        <taxon>Dikarya</taxon>
        <taxon>Ascomycota</taxon>
        <taxon>Saccharomycotina</taxon>
        <taxon>Pichiomycetes</taxon>
        <taxon>Pachysolenaceae</taxon>
        <taxon>Pachysolen</taxon>
    </lineage>
</organism>
<sequence length="269" mass="29434">MSYGTKAAERLANKIILITGASAGIGRATALEYAAAANGNIKLILVARRLQNLQKLQNDLQSTYKNLKSHISVLDVSKIETIKPFLSNLPSEFQKIDILVNNAGKAIGKAQVGDIEQEDINDMFDTNVKGMIALTQEIVKDFKKRNADDIVQLGSIAGRDAYPGGAIYCATKFALKAFTESLRKELINTNIRVIEVAPGAVETEFSIVRNYGDVEKAKQVYDGRIPLTAEDIAEVIVFATTRRSNTVIAETVIFPTDQASASHNYIRKN</sequence>
<reference evidence="6" key="1">
    <citation type="submission" date="2016-05" db="EMBL/GenBank/DDBJ databases">
        <title>Comparative genomics of biotechnologically important yeasts.</title>
        <authorList>
            <consortium name="DOE Joint Genome Institute"/>
            <person name="Riley R."/>
            <person name="Haridas S."/>
            <person name="Wolfe K.H."/>
            <person name="Lopes M.R."/>
            <person name="Hittinger C.T."/>
            <person name="Goker M."/>
            <person name="Salamov A."/>
            <person name="Wisecaver J."/>
            <person name="Long T.M."/>
            <person name="Aerts A.L."/>
            <person name="Barry K."/>
            <person name="Choi C."/>
            <person name="Clum A."/>
            <person name="Coughlan A.Y."/>
            <person name="Deshpande S."/>
            <person name="Douglass A.P."/>
            <person name="Hanson S.J."/>
            <person name="Klenk H.-P."/>
            <person name="Labutti K."/>
            <person name="Lapidus A."/>
            <person name="Lindquist E."/>
            <person name="Lipzen A."/>
            <person name="Meier-Kolthoff J.P."/>
            <person name="Ohm R.A."/>
            <person name="Otillar R.P."/>
            <person name="Pangilinan J."/>
            <person name="Peng Y."/>
            <person name="Rokas A."/>
            <person name="Rosa C.A."/>
            <person name="Scheuner C."/>
            <person name="Sibirny A.A."/>
            <person name="Slot J.C."/>
            <person name="Stielow J.B."/>
            <person name="Sun H."/>
            <person name="Kurtzman C.P."/>
            <person name="Blackwell M."/>
            <person name="Grigoriev I.V."/>
            <person name="Jeffries T.W."/>
        </authorList>
    </citation>
    <scope>NUCLEOTIDE SEQUENCE [LARGE SCALE GENOMIC DNA]</scope>
    <source>
        <strain evidence="6">NRRL Y-2460</strain>
    </source>
</reference>
<dbReference type="SUPFAM" id="SSF51735">
    <property type="entry name" value="NAD(P)-binding Rossmann-fold domains"/>
    <property type="match status" value="1"/>
</dbReference>
<evidence type="ECO:0000256" key="4">
    <source>
        <dbReference type="RuleBase" id="RU000363"/>
    </source>
</evidence>
<dbReference type="FunFam" id="3.40.50.720:FF:000047">
    <property type="entry name" value="NADP-dependent L-serine/L-allo-threonine dehydrogenase"/>
    <property type="match status" value="1"/>
</dbReference>
<keyword evidence="3" id="KW-0560">Oxidoreductase</keyword>
<dbReference type="GO" id="GO:0004090">
    <property type="term" value="F:carbonyl reductase (NADPH) activity"/>
    <property type="evidence" value="ECO:0007669"/>
    <property type="project" value="EnsemblFungi"/>
</dbReference>
<dbReference type="PANTHER" id="PTHR42901:SF1">
    <property type="entry name" value="ALCOHOL DEHYDROGENASE"/>
    <property type="match status" value="1"/>
</dbReference>
<dbReference type="Pfam" id="PF00106">
    <property type="entry name" value="adh_short"/>
    <property type="match status" value="1"/>
</dbReference>
<protein>
    <submittedName>
        <fullName evidence="5">Uncharacterized protein</fullName>
    </submittedName>
</protein>
<dbReference type="InterPro" id="IPR002347">
    <property type="entry name" value="SDR_fam"/>
</dbReference>
<dbReference type="InterPro" id="IPR036291">
    <property type="entry name" value="NAD(P)-bd_dom_sf"/>
</dbReference>
<dbReference type="PROSITE" id="PS00061">
    <property type="entry name" value="ADH_SHORT"/>
    <property type="match status" value="1"/>
</dbReference>
<dbReference type="InterPro" id="IPR020904">
    <property type="entry name" value="Sc_DH/Rdtase_CS"/>
</dbReference>
<dbReference type="PRINTS" id="PR00081">
    <property type="entry name" value="GDHRDH"/>
</dbReference>
<evidence type="ECO:0000256" key="1">
    <source>
        <dbReference type="ARBA" id="ARBA00006484"/>
    </source>
</evidence>
<keyword evidence="2" id="KW-0521">NADP</keyword>
<proteinExistence type="inferred from homology"/>
<dbReference type="PRINTS" id="PR00080">
    <property type="entry name" value="SDRFAMILY"/>
</dbReference>
<keyword evidence="6" id="KW-1185">Reference proteome</keyword>
<gene>
    <name evidence="5" type="ORF">PACTADRAFT_51812</name>
</gene>
<dbReference type="GO" id="GO:0052588">
    <property type="term" value="F:diacetyl reductase ((S)-acetoin forming) (NAD+) activity"/>
    <property type="evidence" value="ECO:0007669"/>
    <property type="project" value="EnsemblFungi"/>
</dbReference>
<dbReference type="STRING" id="669874.A0A1E4TN46"/>
<dbReference type="GO" id="GO:0045149">
    <property type="term" value="P:acetoin metabolic process"/>
    <property type="evidence" value="ECO:0007669"/>
    <property type="project" value="EnsemblFungi"/>
</dbReference>
<comment type="similarity">
    <text evidence="1 4">Belongs to the short-chain dehydrogenases/reductases (SDR) family.</text>
</comment>
<dbReference type="Gene3D" id="3.40.50.720">
    <property type="entry name" value="NAD(P)-binding Rossmann-like Domain"/>
    <property type="match status" value="1"/>
</dbReference>
<name>A0A1E4TN46_PACTA</name>
<dbReference type="GO" id="GO:0031132">
    <property type="term" value="F:serine 3-dehydrogenase activity"/>
    <property type="evidence" value="ECO:0007669"/>
    <property type="project" value="EnsemblFungi"/>
</dbReference>
<evidence type="ECO:0000256" key="2">
    <source>
        <dbReference type="ARBA" id="ARBA00022857"/>
    </source>
</evidence>
<accession>A0A1E4TN46</accession>
<dbReference type="OrthoDB" id="6251714at2759"/>